<protein>
    <recommendedName>
        <fullName evidence="3">Nucleotidyl transferase AbiEii/AbiGii toxin family protein</fullName>
    </recommendedName>
</protein>
<proteinExistence type="predicted"/>
<keyword evidence="2" id="KW-1185">Reference proteome</keyword>
<evidence type="ECO:0000313" key="2">
    <source>
        <dbReference type="Proteomes" id="UP000436468"/>
    </source>
</evidence>
<name>A0A844ST54_9BRAD</name>
<evidence type="ECO:0000313" key="1">
    <source>
        <dbReference type="EMBL" id="MVT66031.1"/>
    </source>
</evidence>
<dbReference type="Proteomes" id="UP000436468">
    <property type="component" value="Unassembled WGS sequence"/>
</dbReference>
<dbReference type="EMBL" id="WQNF01000007">
    <property type="protein sequence ID" value="MVT66031.1"/>
    <property type="molecule type" value="Genomic_DNA"/>
</dbReference>
<dbReference type="AlphaFoldDB" id="A0A844ST54"/>
<reference evidence="1 2" key="1">
    <citation type="submission" date="2019-12" db="EMBL/GenBank/DDBJ databases">
        <title>Draft genome sequences Bradyrhizobium cajani AMBPC1010, Bradyrhizobium pachyrhizi AMBPC1040 and Bradyrhizobium yuanmingense ALSPC3051, three plant growth promoting strains isolated from nodules of Cajanus cajan L. in Dominican Republic.</title>
        <authorList>
            <person name="Flores-Felix J.D."/>
            <person name="Araujo J."/>
            <person name="Diaz-Alcantara C."/>
            <person name="Gonzalez-Andres F."/>
            <person name="Velazquez E."/>
        </authorList>
    </citation>
    <scope>NUCLEOTIDE SEQUENCE [LARGE SCALE GENOMIC DNA]</scope>
    <source>
        <strain evidence="1 2">1040</strain>
    </source>
</reference>
<evidence type="ECO:0008006" key="3">
    <source>
        <dbReference type="Google" id="ProtNLM"/>
    </source>
</evidence>
<comment type="caution">
    <text evidence="1">The sequence shown here is derived from an EMBL/GenBank/DDBJ whole genome shotgun (WGS) entry which is preliminary data.</text>
</comment>
<organism evidence="1 2">
    <name type="scientific">Bradyrhizobium pachyrhizi</name>
    <dbReference type="NCBI Taxonomy" id="280333"/>
    <lineage>
        <taxon>Bacteria</taxon>
        <taxon>Pseudomonadati</taxon>
        <taxon>Pseudomonadota</taxon>
        <taxon>Alphaproteobacteria</taxon>
        <taxon>Hyphomicrobiales</taxon>
        <taxon>Nitrobacteraceae</taxon>
        <taxon>Bradyrhizobium</taxon>
    </lineage>
</organism>
<sequence length="243" mass="27167">MTTVKGQLLQMLQTVAQSLGDDLRERLVFVGGCTTALFITDEIVLEGVRATDDVDLIVDLVGHAQWAQLQDQLRQKGFVESPEDEIVCRMRLGELKVDFMPDDESILGFSNRWYAKGIETAVTCPLNETLNIKRLTPELFVATKLEAYLGRGNGDLLGSRDIEDILLVVDGREELVTEIQNADDDVRSYIAEKFKALLTHEDFDHFLEGNIKGPEGRVDIVRERFVAISNAAEREGNGDQLAQ</sequence>
<accession>A0A844ST54</accession>
<gene>
    <name evidence="1" type="ORF">GPL21_13040</name>
</gene>
<dbReference type="RefSeq" id="WP_157343533.1">
    <property type="nucleotide sequence ID" value="NZ_WQNF01000007.1"/>
</dbReference>